<keyword evidence="4 5" id="KW-1133">Transmembrane helix</keyword>
<dbReference type="SUPFAM" id="SSF48452">
    <property type="entry name" value="TPR-like"/>
    <property type="match status" value="1"/>
</dbReference>
<gene>
    <name evidence="4 7" type="primary">lapB</name>
    <name evidence="7" type="ORF">F3N42_07755</name>
</gene>
<keyword evidence="1 4" id="KW-0479">Metal-binding</keyword>
<dbReference type="Pfam" id="PF14559">
    <property type="entry name" value="TPR_19"/>
    <property type="match status" value="1"/>
</dbReference>
<keyword evidence="3 4" id="KW-0802">TPR repeat</keyword>
<dbReference type="Pfam" id="PF18073">
    <property type="entry name" value="Zn_ribbon_LapB"/>
    <property type="match status" value="1"/>
</dbReference>
<dbReference type="InterPro" id="IPR011990">
    <property type="entry name" value="TPR-like_helical_dom_sf"/>
</dbReference>
<comment type="subcellular location">
    <subcellularLocation>
        <location evidence="4">Cell inner membrane</location>
        <topology evidence="4">Single-pass membrane protein</topology>
        <orientation evidence="4">Cytoplasmic side</orientation>
    </subcellularLocation>
</comment>
<dbReference type="GO" id="GO:0005506">
    <property type="term" value="F:iron ion binding"/>
    <property type="evidence" value="ECO:0007669"/>
    <property type="project" value="UniProtKB-UniRule"/>
</dbReference>
<evidence type="ECO:0000256" key="2">
    <source>
        <dbReference type="ARBA" id="ARBA00022737"/>
    </source>
</evidence>
<organism evidence="7 8">
    <name type="scientific">Marinihelvus fidelis</name>
    <dbReference type="NCBI Taxonomy" id="2613842"/>
    <lineage>
        <taxon>Bacteria</taxon>
        <taxon>Pseudomonadati</taxon>
        <taxon>Pseudomonadota</taxon>
        <taxon>Gammaproteobacteria</taxon>
        <taxon>Chromatiales</taxon>
        <taxon>Wenzhouxiangellaceae</taxon>
        <taxon>Marinihelvus</taxon>
    </lineage>
</organism>
<comment type="function">
    <text evidence="4">Modulates cellular lipopolysaccharide (LPS) levels by regulating LpxC, which is involved in lipid A biosynthesis. May act by modulating the proteolytic activity of FtsH towards LpxC. May also coordinate assembly of proteins involved in LPS synthesis at the plasma membrane.</text>
</comment>
<feature type="transmembrane region" description="Helical" evidence="5">
    <location>
        <begin position="6"/>
        <end position="24"/>
    </location>
</feature>
<accession>A0A5N0TAL8</accession>
<evidence type="ECO:0000256" key="5">
    <source>
        <dbReference type="SAM" id="Phobius"/>
    </source>
</evidence>
<evidence type="ECO:0000256" key="1">
    <source>
        <dbReference type="ARBA" id="ARBA00022723"/>
    </source>
</evidence>
<keyword evidence="4" id="KW-0408">Iron</keyword>
<comment type="caution">
    <text evidence="7">The sequence shown here is derived from an EMBL/GenBank/DDBJ whole genome shotgun (WGS) entry which is preliminary data.</text>
</comment>
<feature type="domain" description="LapB rubredoxin metal binding" evidence="6">
    <location>
        <begin position="354"/>
        <end position="378"/>
    </location>
</feature>
<dbReference type="InterPro" id="IPR051012">
    <property type="entry name" value="CellSynth/LPSAsmb/PSIAsmb"/>
</dbReference>
<dbReference type="Gene3D" id="1.25.40.10">
    <property type="entry name" value="Tetratricopeptide repeat domain"/>
    <property type="match status" value="2"/>
</dbReference>
<sequence length="388" mass="44316">MIEALWVLSVIAAALLGGWFARKLSRRGERKRNRVFSRRYFQGLNYLLSEQPDKAIQVFLEMAEVNKDTVETHLALGSLFRRRGEVDRAIRLHQNIISKHNLDESQRTKALLELGEDYMRAGLFDRAERLFSELTQRGAHAPPALRHLLDIYQQEKDWPKSLEMAEKLEALTGERMGAYMAHFCCELAEKAIQEQAFEDARKQLRAARRHDPQSIRARLLLARIARLQAHHSEALDLYEEIVDMDSDFIPQVLEDYLACAQAAGEEERVDPHLRDWCERHRSTSAVLKLAAMIQEADGIDAAAQFLADELSRNPSVRGLDRLIELKLNGGPEIESGDEILRAVAQRLLARQPTHRCAHCGYSGHTHYWQCPSCKQWGTTRVIHGVLGD</sequence>
<dbReference type="InterPro" id="IPR019734">
    <property type="entry name" value="TPR_rpt"/>
</dbReference>
<proteinExistence type="inferred from homology"/>
<dbReference type="GO" id="GO:0046890">
    <property type="term" value="P:regulation of lipid biosynthetic process"/>
    <property type="evidence" value="ECO:0007669"/>
    <property type="project" value="UniProtKB-UniRule"/>
</dbReference>
<dbReference type="Pfam" id="PF13176">
    <property type="entry name" value="TPR_7"/>
    <property type="match status" value="1"/>
</dbReference>
<reference evidence="7 8" key="1">
    <citation type="submission" date="2019-09" db="EMBL/GenBank/DDBJ databases">
        <title>Wenzhouxiangella sp. Genome sequencing and assembly.</title>
        <authorList>
            <person name="Zhang R."/>
        </authorList>
    </citation>
    <scope>NUCLEOTIDE SEQUENCE [LARGE SCALE GENOMIC DNA]</scope>
    <source>
        <strain evidence="7 8">W260</strain>
    </source>
</reference>
<dbReference type="EMBL" id="VYXP01000004">
    <property type="protein sequence ID" value="KAA9132055.1"/>
    <property type="molecule type" value="Genomic_DNA"/>
</dbReference>
<evidence type="ECO:0000256" key="3">
    <source>
        <dbReference type="ARBA" id="ARBA00022803"/>
    </source>
</evidence>
<dbReference type="SMART" id="SM00028">
    <property type="entry name" value="TPR"/>
    <property type="match status" value="5"/>
</dbReference>
<dbReference type="AlphaFoldDB" id="A0A5N0TAL8"/>
<keyword evidence="2 4" id="KW-0677">Repeat</keyword>
<feature type="topological domain" description="Cytoplasmic" evidence="4">
    <location>
        <begin position="23"/>
        <end position="388"/>
    </location>
</feature>
<dbReference type="InterPro" id="IPR030865">
    <property type="entry name" value="LapB"/>
</dbReference>
<dbReference type="RefSeq" id="WP_150863846.1">
    <property type="nucleotide sequence ID" value="NZ_VYXP01000004.1"/>
</dbReference>
<name>A0A5N0TAL8_9GAMM</name>
<evidence type="ECO:0000313" key="7">
    <source>
        <dbReference type="EMBL" id="KAA9132055.1"/>
    </source>
</evidence>
<feature type="binding site" evidence="4">
    <location>
        <position position="373"/>
    </location>
    <ligand>
        <name>Fe cation</name>
        <dbReference type="ChEBI" id="CHEBI:24875"/>
    </ligand>
</feature>
<feature type="binding site" evidence="4">
    <location>
        <position position="356"/>
    </location>
    <ligand>
        <name>Fe cation</name>
        <dbReference type="ChEBI" id="CHEBI:24875"/>
    </ligand>
</feature>
<comment type="similarity">
    <text evidence="4">Belongs to the LapB family.</text>
</comment>
<dbReference type="NCBIfam" id="NF008757">
    <property type="entry name" value="PRK11788.1-5"/>
    <property type="match status" value="1"/>
</dbReference>
<evidence type="ECO:0000256" key="4">
    <source>
        <dbReference type="HAMAP-Rule" id="MF_00994"/>
    </source>
</evidence>
<keyword evidence="4" id="KW-1003">Cell membrane</keyword>
<evidence type="ECO:0000313" key="8">
    <source>
        <dbReference type="Proteomes" id="UP000325372"/>
    </source>
</evidence>
<dbReference type="InterPro" id="IPR041166">
    <property type="entry name" value="Rubredoxin_2"/>
</dbReference>
<dbReference type="GO" id="GO:0008653">
    <property type="term" value="P:lipopolysaccharide metabolic process"/>
    <property type="evidence" value="ECO:0007669"/>
    <property type="project" value="InterPro"/>
</dbReference>
<dbReference type="PANTHER" id="PTHR45586">
    <property type="entry name" value="TPR REPEAT-CONTAINING PROTEIN PA4667"/>
    <property type="match status" value="1"/>
</dbReference>
<dbReference type="Proteomes" id="UP000325372">
    <property type="component" value="Unassembled WGS sequence"/>
</dbReference>
<keyword evidence="4 5" id="KW-0812">Transmembrane</keyword>
<keyword evidence="4 5" id="KW-0472">Membrane</keyword>
<dbReference type="HAMAP" id="MF_00994">
    <property type="entry name" value="LPS_assembly_LapB"/>
    <property type="match status" value="1"/>
</dbReference>
<keyword evidence="4" id="KW-0997">Cell inner membrane</keyword>
<evidence type="ECO:0000259" key="6">
    <source>
        <dbReference type="Pfam" id="PF18073"/>
    </source>
</evidence>
<keyword evidence="8" id="KW-1185">Reference proteome</keyword>
<dbReference type="GO" id="GO:0009898">
    <property type="term" value="C:cytoplasmic side of plasma membrane"/>
    <property type="evidence" value="ECO:0007669"/>
    <property type="project" value="UniProtKB-UniRule"/>
</dbReference>
<dbReference type="Pfam" id="PF13432">
    <property type="entry name" value="TPR_16"/>
    <property type="match status" value="1"/>
</dbReference>
<feature type="binding site" evidence="4">
    <location>
        <position position="359"/>
    </location>
    <ligand>
        <name>Fe cation</name>
        <dbReference type="ChEBI" id="CHEBI:24875"/>
    </ligand>
</feature>
<protein>
    <recommendedName>
        <fullName evidence="4">Lipopolysaccharide assembly protein B</fullName>
    </recommendedName>
</protein>
<dbReference type="PANTHER" id="PTHR45586:SF1">
    <property type="entry name" value="LIPOPOLYSACCHARIDE ASSEMBLY PROTEIN B"/>
    <property type="match status" value="1"/>
</dbReference>
<feature type="binding site" evidence="4">
    <location>
        <position position="370"/>
    </location>
    <ligand>
        <name>Fe cation</name>
        <dbReference type="ChEBI" id="CHEBI:24875"/>
    </ligand>
</feature>